<dbReference type="EMBL" id="NBTY01000199">
    <property type="protein sequence ID" value="OTP66882.1"/>
    <property type="molecule type" value="Genomic_DNA"/>
</dbReference>
<dbReference type="AlphaFoldDB" id="A0A242M719"/>
<proteinExistence type="predicted"/>
<evidence type="ECO:0000313" key="2">
    <source>
        <dbReference type="EMBL" id="OTP66882.1"/>
    </source>
</evidence>
<sequence length="51" mass="5053">MARFPNPAHRLPVQQSGINAPARLSYEISGGPGATPGSSGPDARAHAAAGS</sequence>
<evidence type="ECO:0000256" key="1">
    <source>
        <dbReference type="SAM" id="MobiDB-lite"/>
    </source>
</evidence>
<accession>A0A242M719</accession>
<evidence type="ECO:0000313" key="3">
    <source>
        <dbReference type="Proteomes" id="UP000194546"/>
    </source>
</evidence>
<dbReference type="Proteomes" id="UP000194546">
    <property type="component" value="Unassembled WGS sequence"/>
</dbReference>
<comment type="caution">
    <text evidence="2">The sequence shown here is derived from an EMBL/GenBank/DDBJ whole genome shotgun (WGS) entry which is preliminary data.</text>
</comment>
<feature type="region of interest" description="Disordered" evidence="1">
    <location>
        <begin position="24"/>
        <end position="51"/>
    </location>
</feature>
<gene>
    <name evidence="2" type="ORF">PAMC26510_34140</name>
</gene>
<reference evidence="2 3" key="1">
    <citation type="submission" date="2017-03" db="EMBL/GenBank/DDBJ databases">
        <title>Genome analysis of strain PAMC 26510.</title>
        <authorList>
            <person name="Oh H.-M."/>
            <person name="Yang J.-A."/>
        </authorList>
    </citation>
    <scope>NUCLEOTIDE SEQUENCE [LARGE SCALE GENOMIC DNA]</scope>
    <source>
        <strain evidence="2 3">PAMC 26510</strain>
    </source>
</reference>
<name>A0A242M719_CABSO</name>
<organism evidence="2 3">
    <name type="scientific">Caballeronia sordidicola</name>
    <name type="common">Burkholderia sordidicola</name>
    <dbReference type="NCBI Taxonomy" id="196367"/>
    <lineage>
        <taxon>Bacteria</taxon>
        <taxon>Pseudomonadati</taxon>
        <taxon>Pseudomonadota</taxon>
        <taxon>Betaproteobacteria</taxon>
        <taxon>Burkholderiales</taxon>
        <taxon>Burkholderiaceae</taxon>
        <taxon>Caballeronia</taxon>
    </lineage>
</organism>
<protein>
    <submittedName>
        <fullName evidence="2">Uncharacterized protein</fullName>
    </submittedName>
</protein>
<dbReference type="RefSeq" id="WP_162916053.1">
    <property type="nucleotide sequence ID" value="NZ_NBTY01000199.1"/>
</dbReference>